<dbReference type="EMBL" id="FLUO01000002">
    <property type="protein sequence ID" value="SBW12009.1"/>
    <property type="molecule type" value="Genomic_DNA"/>
</dbReference>
<feature type="domain" description="Tail sheath protein C-terminal" evidence="2">
    <location>
        <begin position="389"/>
        <end position="497"/>
    </location>
</feature>
<accession>A0A212KK44</accession>
<dbReference type="InterPro" id="IPR020287">
    <property type="entry name" value="Tail_sheath_C"/>
</dbReference>
<comment type="similarity">
    <text evidence="1">Belongs to the myoviridae tail sheath protein family.</text>
</comment>
<dbReference type="AlphaFoldDB" id="A0A212KK44"/>
<dbReference type="InterPro" id="IPR007067">
    <property type="entry name" value="Tail_sheath"/>
</dbReference>
<proteinExistence type="inferred from homology"/>
<protein>
    <submittedName>
        <fullName evidence="3">Putative Tail sheath protein</fullName>
    </submittedName>
</protein>
<sequence length="502" mass="52552">MGSISFNDIPATIRLPAVLVEIDNSKAVGGSTLMPYTNLVVGQRLATGTVAAATPIRVTTTAQAKAYFGAGSLLALMCETQLKNNEITETWAVALADDAASAKAAGAMTFSGDVTASGTLFLYVAGQRLKIGVAAGQDAAATAAAVVAAIATAKDLPVTAAVDGAVAGKVNLTARNAGETGNVIDVRVNYYDGEALPAGLAIAWGNGGGTVDGSPTPPWLWAAATAGQVSYSANIDPARPFKTLALTGVLAPKTSPGMRLAGGTANPDIGDVFAAIGDKHCNVLTVPWIDAANLHALHVELLDRWTGLRMIEGMAFVGAYGTMSAIGTLGDSLNSPFISIADATGGRTFAESNLLLFDGVSVYSTDADGTVRIWQIITTYKTTASGAEDISYLKVNTILTLGYLRYDWRNLVLREFPRHKLANDGVKYKPTQAIVTPKILRARAATWLMEKAEDALVENVDAAIAAMVVERNDDNPDRADMYLPPDIVNQFDILATQLGFRL</sequence>
<evidence type="ECO:0000313" key="3">
    <source>
        <dbReference type="EMBL" id="SBW12009.1"/>
    </source>
</evidence>
<dbReference type="Pfam" id="PF17482">
    <property type="entry name" value="Phage_sheath_1C"/>
    <property type="match status" value="1"/>
</dbReference>
<dbReference type="PIRSF" id="PIRSF007349">
    <property type="entry name" value="Tsp_L"/>
    <property type="match status" value="1"/>
</dbReference>
<organism evidence="3">
    <name type="scientific">uncultured Alphaproteobacteria bacterium</name>
    <dbReference type="NCBI Taxonomy" id="91750"/>
    <lineage>
        <taxon>Bacteria</taxon>
        <taxon>Pseudomonadati</taxon>
        <taxon>Pseudomonadota</taxon>
        <taxon>Alphaproteobacteria</taxon>
        <taxon>environmental samples</taxon>
    </lineage>
</organism>
<evidence type="ECO:0000259" key="2">
    <source>
        <dbReference type="Pfam" id="PF17482"/>
    </source>
</evidence>
<gene>
    <name evidence="3" type="ORF">KL86APRO_20398</name>
</gene>
<evidence type="ECO:0000256" key="1">
    <source>
        <dbReference type="ARBA" id="ARBA00008005"/>
    </source>
</evidence>
<name>A0A212KK44_9PROT</name>
<reference evidence="3" key="1">
    <citation type="submission" date="2016-04" db="EMBL/GenBank/DDBJ databases">
        <authorList>
            <person name="Evans L.H."/>
            <person name="Alamgir A."/>
            <person name="Owens N."/>
            <person name="Weber N.D."/>
            <person name="Virtaneva K."/>
            <person name="Barbian K."/>
            <person name="Babar A."/>
            <person name="Rosenke K."/>
        </authorList>
    </citation>
    <scope>NUCLEOTIDE SEQUENCE</scope>
    <source>
        <strain evidence="3">86</strain>
    </source>
</reference>